<evidence type="ECO:0000256" key="3">
    <source>
        <dbReference type="ARBA" id="ARBA00022692"/>
    </source>
</evidence>
<dbReference type="OrthoDB" id="66620at2759"/>
<keyword evidence="7 9" id="KW-0472">Membrane</keyword>
<keyword evidence="12" id="KW-1185">Reference proteome</keyword>
<evidence type="ECO:0000259" key="10">
    <source>
        <dbReference type="PROSITE" id="PS50893"/>
    </source>
</evidence>
<evidence type="ECO:0000313" key="11">
    <source>
        <dbReference type="EMBL" id="KIZ07129.1"/>
    </source>
</evidence>
<reference evidence="11 12" key="1">
    <citation type="journal article" date="2013" name="BMC Genomics">
        <title>Reconstruction of the lipid metabolism for the microalga Monoraphidium neglectum from its genome sequence reveals characteristics suitable for biofuel production.</title>
        <authorList>
            <person name="Bogen C."/>
            <person name="Al-Dilaimi A."/>
            <person name="Albersmeier A."/>
            <person name="Wichmann J."/>
            <person name="Grundmann M."/>
            <person name="Rupp O."/>
            <person name="Lauersen K.J."/>
            <person name="Blifernez-Klassen O."/>
            <person name="Kalinowski J."/>
            <person name="Goesmann A."/>
            <person name="Mussgnug J.H."/>
            <person name="Kruse O."/>
        </authorList>
    </citation>
    <scope>NUCLEOTIDE SEQUENCE [LARGE SCALE GENOMIC DNA]</scope>
    <source>
        <strain evidence="11 12">SAG 48.87</strain>
    </source>
</reference>
<proteinExistence type="predicted"/>
<dbReference type="InterPro" id="IPR050352">
    <property type="entry name" value="ABCG_transporters"/>
</dbReference>
<dbReference type="AlphaFoldDB" id="A0A0D2LL93"/>
<keyword evidence="3 9" id="KW-0812">Transmembrane</keyword>
<dbReference type="GO" id="GO:0042626">
    <property type="term" value="F:ATPase-coupled transmembrane transporter activity"/>
    <property type="evidence" value="ECO:0007669"/>
    <property type="project" value="TreeGrafter"/>
</dbReference>
<protein>
    <recommendedName>
        <fullName evidence="10">ABC transporter domain-containing protein</fullName>
    </recommendedName>
</protein>
<dbReference type="Gene3D" id="3.40.50.300">
    <property type="entry name" value="P-loop containing nucleotide triphosphate hydrolases"/>
    <property type="match status" value="1"/>
</dbReference>
<evidence type="ECO:0000256" key="7">
    <source>
        <dbReference type="ARBA" id="ARBA00023136"/>
    </source>
</evidence>
<comment type="subcellular location">
    <subcellularLocation>
        <location evidence="1">Membrane</location>
        <topology evidence="1">Multi-pass membrane protein</topology>
    </subcellularLocation>
</comment>
<evidence type="ECO:0000256" key="4">
    <source>
        <dbReference type="ARBA" id="ARBA00022741"/>
    </source>
</evidence>
<organism evidence="11 12">
    <name type="scientific">Monoraphidium neglectum</name>
    <dbReference type="NCBI Taxonomy" id="145388"/>
    <lineage>
        <taxon>Eukaryota</taxon>
        <taxon>Viridiplantae</taxon>
        <taxon>Chlorophyta</taxon>
        <taxon>core chlorophytes</taxon>
        <taxon>Chlorophyceae</taxon>
        <taxon>CS clade</taxon>
        <taxon>Sphaeropleales</taxon>
        <taxon>Selenastraceae</taxon>
        <taxon>Monoraphidium</taxon>
    </lineage>
</organism>
<dbReference type="PROSITE" id="PS00211">
    <property type="entry name" value="ABC_TRANSPORTER_1"/>
    <property type="match status" value="1"/>
</dbReference>
<evidence type="ECO:0000256" key="6">
    <source>
        <dbReference type="ARBA" id="ARBA00022989"/>
    </source>
</evidence>
<dbReference type="KEGG" id="mng:MNEG_0813"/>
<dbReference type="GO" id="GO:0016020">
    <property type="term" value="C:membrane"/>
    <property type="evidence" value="ECO:0007669"/>
    <property type="project" value="UniProtKB-SubCell"/>
</dbReference>
<dbReference type="InterPro" id="IPR027417">
    <property type="entry name" value="P-loop_NTPase"/>
</dbReference>
<sequence length="580" mass="60827">MLLSVTQRAAIWVPFLAFALLYTLFFICTGLATWNPKLWNEAKSRLLACGRRRKRGGAAAAAATPKSPAAEGDAQAPAAGRPRSAPAAPRAARPAVLTWQGLGCEYNTHEGVKAVLQDVSGEARPKEMVALMGPSGSGKSTLIDMLAARKSTGRLSGDVRVNGRPRTSAGFRRISSYVPQEDNLLPILNVAETCRLYANLTLPRNTSPDQAAARVEEVLHAMGMVQAHDRLVGGVLPGGLLLRGLSGGERKRLCVAVGIIATPSVVFLDEPTTGLDSCAAFAVVSLMRRTALESGLTVIASIHQPCSAVFAAFDACTLLAHGLLLYHGPRGAMGEWFEAGLGLGPWNPAVHGIVSDWAMDLVSVEFTKPVDHGRTINSYEELRAAAQKFSVTYRAGRDASALEAAAEPDATGQRRTRAGGAAAKGVSACAAHGDASGGDGRTDSDGELDTELGWGRAGVVASAAAHGKRLRARDAGSKHNDSGGGLVPASLGAPGAAARCDAGGSGDRATWVMQFRMLLWRELLSTMRNPVDVAGRMMCFCILAVFTGTVYWNLDEGVDGMSGLMGGVSRPPHCPRLDLT</sequence>
<dbReference type="PROSITE" id="PS50893">
    <property type="entry name" value="ABC_TRANSPORTER_2"/>
    <property type="match status" value="1"/>
</dbReference>
<keyword evidence="4" id="KW-0547">Nucleotide-binding</keyword>
<dbReference type="GO" id="GO:0016887">
    <property type="term" value="F:ATP hydrolysis activity"/>
    <property type="evidence" value="ECO:0007669"/>
    <property type="project" value="InterPro"/>
</dbReference>
<dbReference type="InterPro" id="IPR003439">
    <property type="entry name" value="ABC_transporter-like_ATP-bd"/>
</dbReference>
<dbReference type="PANTHER" id="PTHR48041:SF139">
    <property type="entry name" value="PROTEIN SCARLET"/>
    <property type="match status" value="1"/>
</dbReference>
<name>A0A0D2LL93_9CHLO</name>
<feature type="region of interest" description="Disordered" evidence="8">
    <location>
        <begin position="58"/>
        <end position="90"/>
    </location>
</feature>
<evidence type="ECO:0000256" key="9">
    <source>
        <dbReference type="SAM" id="Phobius"/>
    </source>
</evidence>
<accession>A0A0D2LL93</accession>
<gene>
    <name evidence="11" type="ORF">MNEG_0813</name>
</gene>
<feature type="transmembrane region" description="Helical" evidence="9">
    <location>
        <begin position="12"/>
        <end position="34"/>
    </location>
</feature>
<keyword evidence="6 9" id="KW-1133">Transmembrane helix</keyword>
<evidence type="ECO:0000256" key="2">
    <source>
        <dbReference type="ARBA" id="ARBA00022448"/>
    </source>
</evidence>
<evidence type="ECO:0000313" key="12">
    <source>
        <dbReference type="Proteomes" id="UP000054498"/>
    </source>
</evidence>
<feature type="region of interest" description="Disordered" evidence="8">
    <location>
        <begin position="430"/>
        <end position="449"/>
    </location>
</feature>
<dbReference type="InterPro" id="IPR003593">
    <property type="entry name" value="AAA+_ATPase"/>
</dbReference>
<dbReference type="PANTHER" id="PTHR48041">
    <property type="entry name" value="ABC TRANSPORTER G FAMILY MEMBER 28"/>
    <property type="match status" value="1"/>
</dbReference>
<dbReference type="Proteomes" id="UP000054498">
    <property type="component" value="Unassembled WGS sequence"/>
</dbReference>
<evidence type="ECO:0000256" key="5">
    <source>
        <dbReference type="ARBA" id="ARBA00022840"/>
    </source>
</evidence>
<dbReference type="GO" id="GO:0005524">
    <property type="term" value="F:ATP binding"/>
    <property type="evidence" value="ECO:0007669"/>
    <property type="project" value="UniProtKB-KW"/>
</dbReference>
<dbReference type="SMART" id="SM00382">
    <property type="entry name" value="AAA"/>
    <property type="match status" value="1"/>
</dbReference>
<evidence type="ECO:0000256" key="8">
    <source>
        <dbReference type="SAM" id="MobiDB-lite"/>
    </source>
</evidence>
<dbReference type="RefSeq" id="XP_013906148.1">
    <property type="nucleotide sequence ID" value="XM_014050694.1"/>
</dbReference>
<dbReference type="Pfam" id="PF00005">
    <property type="entry name" value="ABC_tran"/>
    <property type="match status" value="1"/>
</dbReference>
<dbReference type="GeneID" id="25726931"/>
<dbReference type="SUPFAM" id="SSF52540">
    <property type="entry name" value="P-loop containing nucleoside triphosphate hydrolases"/>
    <property type="match status" value="1"/>
</dbReference>
<dbReference type="InterPro" id="IPR017871">
    <property type="entry name" value="ABC_transporter-like_CS"/>
</dbReference>
<feature type="domain" description="ABC transporter" evidence="10">
    <location>
        <begin position="97"/>
        <end position="346"/>
    </location>
</feature>
<keyword evidence="2" id="KW-0813">Transport</keyword>
<evidence type="ECO:0000256" key="1">
    <source>
        <dbReference type="ARBA" id="ARBA00004141"/>
    </source>
</evidence>
<dbReference type="EMBL" id="KK100291">
    <property type="protein sequence ID" value="KIZ07129.1"/>
    <property type="molecule type" value="Genomic_DNA"/>
</dbReference>
<keyword evidence="5" id="KW-0067">ATP-binding</keyword>